<evidence type="ECO:0000313" key="3">
    <source>
        <dbReference type="EMBL" id="KAF4662494.1"/>
    </source>
</evidence>
<dbReference type="EMBL" id="JABANN010000318">
    <property type="protein sequence ID" value="KAF4662494.1"/>
    <property type="molecule type" value="Genomic_DNA"/>
</dbReference>
<evidence type="ECO:0000313" key="4">
    <source>
        <dbReference type="EMBL" id="KAF4671346.1"/>
    </source>
</evidence>
<comment type="caution">
    <text evidence="4">The sequence shown here is derived from an EMBL/GenBank/DDBJ whole genome shotgun (WGS) entry which is preliminary data.</text>
</comment>
<dbReference type="SMART" id="SM00582">
    <property type="entry name" value="RPR"/>
    <property type="match status" value="1"/>
</dbReference>
<organism evidence="4 5">
    <name type="scientific">Perkinsus olseni</name>
    <name type="common">Perkinsus atlanticus</name>
    <dbReference type="NCBI Taxonomy" id="32597"/>
    <lineage>
        <taxon>Eukaryota</taxon>
        <taxon>Sar</taxon>
        <taxon>Alveolata</taxon>
        <taxon>Perkinsozoa</taxon>
        <taxon>Perkinsea</taxon>
        <taxon>Perkinsida</taxon>
        <taxon>Perkinsidae</taxon>
        <taxon>Perkinsus</taxon>
    </lineage>
</organism>
<dbReference type="Pfam" id="PF04818">
    <property type="entry name" value="CID"/>
    <property type="match status" value="1"/>
</dbReference>
<feature type="compositionally biased region" description="Basic and acidic residues" evidence="1">
    <location>
        <begin position="167"/>
        <end position="186"/>
    </location>
</feature>
<dbReference type="PROSITE" id="PS51391">
    <property type="entry name" value="CID"/>
    <property type="match status" value="1"/>
</dbReference>
<proteinExistence type="predicted"/>
<dbReference type="OrthoDB" id="10069473at2759"/>
<feature type="region of interest" description="Disordered" evidence="1">
    <location>
        <begin position="149"/>
        <end position="186"/>
    </location>
</feature>
<dbReference type="AlphaFoldDB" id="A0A7J6MIT5"/>
<name>A0A7J6MIT5_PEROL</name>
<gene>
    <name evidence="3" type="ORF">FOL46_005259</name>
    <name evidence="4" type="ORF">FOZ61_003283</name>
</gene>
<evidence type="ECO:0000313" key="6">
    <source>
        <dbReference type="Proteomes" id="UP000572268"/>
    </source>
</evidence>
<evidence type="ECO:0000256" key="1">
    <source>
        <dbReference type="SAM" id="MobiDB-lite"/>
    </source>
</evidence>
<feature type="domain" description="CID" evidence="2">
    <location>
        <begin position="20"/>
        <end position="154"/>
    </location>
</feature>
<evidence type="ECO:0000313" key="5">
    <source>
        <dbReference type="Proteomes" id="UP000570595"/>
    </source>
</evidence>
<dbReference type="InterPro" id="IPR008942">
    <property type="entry name" value="ENTH_VHS"/>
</dbReference>
<dbReference type="Proteomes" id="UP000570595">
    <property type="component" value="Unassembled WGS sequence"/>
</dbReference>
<dbReference type="InterPro" id="IPR006569">
    <property type="entry name" value="CID_dom"/>
</dbReference>
<dbReference type="EMBL" id="JABAHT010000002">
    <property type="protein sequence ID" value="KAF4671346.1"/>
    <property type="molecule type" value="Genomic_DNA"/>
</dbReference>
<dbReference type="Proteomes" id="UP000572268">
    <property type="component" value="Unassembled WGS sequence"/>
</dbReference>
<protein>
    <recommendedName>
        <fullName evidence="2">CID domain-containing protein</fullName>
    </recommendedName>
</protein>
<dbReference type="Gene3D" id="1.25.40.90">
    <property type="match status" value="1"/>
</dbReference>
<evidence type="ECO:0000259" key="2">
    <source>
        <dbReference type="PROSITE" id="PS51391"/>
    </source>
</evidence>
<sequence length="307" mass="34768">MSSPSSSPAGKVPKRSLNEQQVRALDHLRKKLREVAGTQEAIVGVAKIIGDMPSLSAEVCQILAEEHAHSRHINHKLSIFYVFNEIVQRSRTGNQSLLQAGAEKFLNPNMCSFVANLSPHDKKPYLRTLDIWLKRRVYSAKYLTGLREAWSKPTKPPPNSTSKRRRVGDDRNGSPESMHRPKHVVEEEKLKTMRVVLAPPPPPRHPLKDSFEKVLTELTTPSREPAPRLEGAPSSAKWFMQSNGISNGDSLWRAMCTEATARELKACCLKEIEESDREAQRLTRLIMQLSKLWGEQRDILLKCRERG</sequence>
<dbReference type="SUPFAM" id="SSF48464">
    <property type="entry name" value="ENTH/VHS domain"/>
    <property type="match status" value="1"/>
</dbReference>
<reference evidence="5 6" key="1">
    <citation type="submission" date="2020-04" db="EMBL/GenBank/DDBJ databases">
        <title>Perkinsus olseni comparative genomics.</title>
        <authorList>
            <person name="Bogema D.R."/>
        </authorList>
    </citation>
    <scope>NUCLEOTIDE SEQUENCE [LARGE SCALE GENOMIC DNA]</scope>
    <source>
        <strain evidence="4">ATCC PRA-179</strain>
        <strain evidence="3">ATCC PRA-31</strain>
    </source>
</reference>
<accession>A0A7J6MIT5</accession>